<evidence type="ECO:0000256" key="1">
    <source>
        <dbReference type="ARBA" id="ARBA00023002"/>
    </source>
</evidence>
<reference evidence="4" key="1">
    <citation type="journal article" date="2017" name="J. Nat. Prod.">
        <title>Bi- and Tetracyclic Spirotetronates from the Coal Mine Fire Isolate Streptomyces sp. LC-6-2.</title>
        <authorList>
            <person name="Wang X."/>
            <person name="Elshahawi S.I."/>
            <person name="Cai W."/>
            <person name="Zhang Y."/>
            <person name="Ponomareva L.V."/>
            <person name="Chen X."/>
            <person name="Copley G.C."/>
            <person name="Hower J.C."/>
            <person name="Zhan C.G."/>
            <person name="Parkin S."/>
            <person name="Rohr J."/>
            <person name="Van Lanen S.G."/>
            <person name="Shaaban K.A."/>
            <person name="Thorson J.S."/>
        </authorList>
    </citation>
    <scope>NUCLEOTIDE SEQUENCE</scope>
    <source>
        <strain evidence="4">LC-6-2</strain>
    </source>
</reference>
<dbReference type="InterPro" id="IPR050791">
    <property type="entry name" value="Aldo-Keto_reductase"/>
</dbReference>
<dbReference type="GO" id="GO:0005737">
    <property type="term" value="C:cytoplasm"/>
    <property type="evidence" value="ECO:0007669"/>
    <property type="project" value="TreeGrafter"/>
</dbReference>
<dbReference type="InterPro" id="IPR036812">
    <property type="entry name" value="NAD(P)_OxRdtase_dom_sf"/>
</dbReference>
<dbReference type="PANTHER" id="PTHR43625:SF40">
    <property type="entry name" value="ALDO-KETO REDUCTASE YAKC [NADP(+)]"/>
    <property type="match status" value="1"/>
</dbReference>
<keyword evidence="1" id="KW-0560">Oxidoreductase</keyword>
<feature type="region of interest" description="Disordered" evidence="2">
    <location>
        <begin position="1"/>
        <end position="20"/>
    </location>
</feature>
<feature type="domain" description="NADP-dependent oxidoreductase" evidence="3">
    <location>
        <begin position="33"/>
        <end position="323"/>
    </location>
</feature>
<evidence type="ECO:0000259" key="3">
    <source>
        <dbReference type="Pfam" id="PF00248"/>
    </source>
</evidence>
<dbReference type="AlphaFoldDB" id="A0A1V0QH58"/>
<evidence type="ECO:0000313" key="4">
    <source>
        <dbReference type="EMBL" id="ARE67839.1"/>
    </source>
</evidence>
<name>A0A1V0QH58_9ACTN</name>
<organism evidence="4">
    <name type="scientific">Streptomyces sp. LC-6-2</name>
    <dbReference type="NCBI Taxonomy" id="1676287"/>
    <lineage>
        <taxon>Bacteria</taxon>
        <taxon>Bacillati</taxon>
        <taxon>Actinomycetota</taxon>
        <taxon>Actinomycetes</taxon>
        <taxon>Kitasatosporales</taxon>
        <taxon>Streptomycetaceae</taxon>
        <taxon>Streptomyces</taxon>
    </lineage>
</organism>
<accession>A0A1V0QH58</accession>
<protein>
    <submittedName>
        <fullName evidence="4">AbsJ</fullName>
    </submittedName>
</protein>
<dbReference type="SUPFAM" id="SSF51430">
    <property type="entry name" value="NAD(P)-linked oxidoreductase"/>
    <property type="match status" value="1"/>
</dbReference>
<dbReference type="GO" id="GO:0016491">
    <property type="term" value="F:oxidoreductase activity"/>
    <property type="evidence" value="ECO:0007669"/>
    <property type="project" value="UniProtKB-KW"/>
</dbReference>
<dbReference type="Gene3D" id="3.20.20.100">
    <property type="entry name" value="NADP-dependent oxidoreductase domain"/>
    <property type="match status" value="1"/>
</dbReference>
<proteinExistence type="predicted"/>
<dbReference type="Pfam" id="PF00248">
    <property type="entry name" value="Aldo_ket_red"/>
    <property type="match status" value="1"/>
</dbReference>
<dbReference type="EMBL" id="KY432814">
    <property type="protein sequence ID" value="ARE67839.1"/>
    <property type="molecule type" value="Genomic_DNA"/>
</dbReference>
<dbReference type="InterPro" id="IPR023210">
    <property type="entry name" value="NADP_OxRdtase_dom"/>
</dbReference>
<dbReference type="PANTHER" id="PTHR43625">
    <property type="entry name" value="AFLATOXIN B1 ALDEHYDE REDUCTASE"/>
    <property type="match status" value="1"/>
</dbReference>
<sequence length="344" mass="36178">MPPVNQPVKSGESTPVRLPGRRIGSLTVGAQGLGCLGLSEFYGPVDPDTAVTVVRRALDLGVTLLDTADVYGHGANEELIGKAVAGRRDEAVISTKFGVVRPGPGVGTGIRGDAAHVRESCEASLRRLGTDRIDLFTLTRLDRTVPVEETVGALAELRKAGKIREFGLSEVGAKTLERAHAVAPVAALQTEWSLWSRGIERETLHTARRLGVAVVPYAPLGRGFLAGAVRSADRLGEGDFRRFGLPRFTPDNLAANLPLADRLAALAAERGVTAAQLALAWLHHRGPDVIPIPGTGSPAHLAENASATALALGPADLAAIEAALPAGEVHGTRWNEQSLAYIEE</sequence>
<evidence type="ECO:0000256" key="2">
    <source>
        <dbReference type="SAM" id="MobiDB-lite"/>
    </source>
</evidence>